<gene>
    <name evidence="13" type="ORF">FHS57_001587</name>
</gene>
<evidence type="ECO:0000256" key="5">
    <source>
        <dbReference type="ARBA" id="ARBA00022741"/>
    </source>
</evidence>
<dbReference type="InterPro" id="IPR019734">
    <property type="entry name" value="TPR_rpt"/>
</dbReference>
<proteinExistence type="predicted"/>
<protein>
    <recommendedName>
        <fullName evidence="2">histidine kinase</fullName>
        <ecNumber evidence="2">2.7.13.3</ecNumber>
    </recommendedName>
</protein>
<accession>A0A7W5ZI90</accession>
<dbReference type="Gene3D" id="1.25.40.10">
    <property type="entry name" value="Tetratricopeptide repeat domain"/>
    <property type="match status" value="1"/>
</dbReference>
<dbReference type="InterPro" id="IPR003594">
    <property type="entry name" value="HATPase_dom"/>
</dbReference>
<feature type="signal peptide" evidence="11">
    <location>
        <begin position="1"/>
        <end position="24"/>
    </location>
</feature>
<dbReference type="CDD" id="cd16917">
    <property type="entry name" value="HATPase_UhpB-NarQ-NarX-like"/>
    <property type="match status" value="1"/>
</dbReference>
<keyword evidence="10" id="KW-0472">Membrane</keyword>
<dbReference type="SUPFAM" id="SSF48452">
    <property type="entry name" value="TPR-like"/>
    <property type="match status" value="2"/>
</dbReference>
<name>A0A7W5ZI90_9BACT</name>
<evidence type="ECO:0000313" key="13">
    <source>
        <dbReference type="EMBL" id="MBB3837590.1"/>
    </source>
</evidence>
<evidence type="ECO:0000256" key="9">
    <source>
        <dbReference type="PROSITE-ProRule" id="PRU00339"/>
    </source>
</evidence>
<dbReference type="InterPro" id="IPR005467">
    <property type="entry name" value="His_kinase_dom"/>
</dbReference>
<dbReference type="PANTHER" id="PTHR24421">
    <property type="entry name" value="NITRATE/NITRITE SENSOR PROTEIN NARX-RELATED"/>
    <property type="match status" value="1"/>
</dbReference>
<keyword evidence="4" id="KW-0808">Transferase</keyword>
<organism evidence="13 14">
    <name type="scientific">Runella defluvii</name>
    <dbReference type="NCBI Taxonomy" id="370973"/>
    <lineage>
        <taxon>Bacteria</taxon>
        <taxon>Pseudomonadati</taxon>
        <taxon>Bacteroidota</taxon>
        <taxon>Cytophagia</taxon>
        <taxon>Cytophagales</taxon>
        <taxon>Spirosomataceae</taxon>
        <taxon>Runella</taxon>
    </lineage>
</organism>
<dbReference type="SMART" id="SM00387">
    <property type="entry name" value="HATPase_c"/>
    <property type="match status" value="1"/>
</dbReference>
<keyword evidence="10" id="KW-0812">Transmembrane</keyword>
<dbReference type="Pfam" id="PF02518">
    <property type="entry name" value="HATPase_c"/>
    <property type="match status" value="1"/>
</dbReference>
<evidence type="ECO:0000256" key="8">
    <source>
        <dbReference type="ARBA" id="ARBA00023012"/>
    </source>
</evidence>
<keyword evidence="14" id="KW-1185">Reference proteome</keyword>
<dbReference type="AlphaFoldDB" id="A0A7W5ZI90"/>
<dbReference type="Pfam" id="PF07730">
    <property type="entry name" value="HisKA_3"/>
    <property type="match status" value="1"/>
</dbReference>
<evidence type="ECO:0000256" key="1">
    <source>
        <dbReference type="ARBA" id="ARBA00000085"/>
    </source>
</evidence>
<keyword evidence="11" id="KW-0732">Signal</keyword>
<dbReference type="GO" id="GO:0005524">
    <property type="term" value="F:ATP binding"/>
    <property type="evidence" value="ECO:0007669"/>
    <property type="project" value="UniProtKB-KW"/>
</dbReference>
<dbReference type="SMART" id="SM00028">
    <property type="entry name" value="TPR"/>
    <property type="match status" value="3"/>
</dbReference>
<keyword evidence="6 13" id="KW-0418">Kinase</keyword>
<dbReference type="SUPFAM" id="SSF55874">
    <property type="entry name" value="ATPase domain of HSP90 chaperone/DNA topoisomerase II/histidine kinase"/>
    <property type="match status" value="1"/>
</dbReference>
<comment type="caution">
    <text evidence="13">The sequence shown here is derived from an EMBL/GenBank/DDBJ whole genome shotgun (WGS) entry which is preliminary data.</text>
</comment>
<dbReference type="Gene3D" id="3.30.565.10">
    <property type="entry name" value="Histidine kinase-like ATPase, C-terminal domain"/>
    <property type="match status" value="1"/>
</dbReference>
<feature type="repeat" description="TPR" evidence="9">
    <location>
        <begin position="165"/>
        <end position="198"/>
    </location>
</feature>
<reference evidence="13 14" key="1">
    <citation type="submission" date="2020-08" db="EMBL/GenBank/DDBJ databases">
        <title>Genomic Encyclopedia of Type Strains, Phase IV (KMG-IV): sequencing the most valuable type-strain genomes for metagenomic binning, comparative biology and taxonomic classification.</title>
        <authorList>
            <person name="Goeker M."/>
        </authorList>
    </citation>
    <scope>NUCLEOTIDE SEQUENCE [LARGE SCALE GENOMIC DNA]</scope>
    <source>
        <strain evidence="13 14">DSM 17976</strain>
    </source>
</reference>
<evidence type="ECO:0000256" key="10">
    <source>
        <dbReference type="SAM" id="Phobius"/>
    </source>
</evidence>
<dbReference type="GO" id="GO:0046983">
    <property type="term" value="F:protein dimerization activity"/>
    <property type="evidence" value="ECO:0007669"/>
    <property type="project" value="InterPro"/>
</dbReference>
<keyword evidence="7" id="KW-0067">ATP-binding</keyword>
<evidence type="ECO:0000313" key="14">
    <source>
        <dbReference type="Proteomes" id="UP000541352"/>
    </source>
</evidence>
<dbReference type="GO" id="GO:0000155">
    <property type="term" value="F:phosphorelay sensor kinase activity"/>
    <property type="evidence" value="ECO:0007669"/>
    <property type="project" value="InterPro"/>
</dbReference>
<dbReference type="Proteomes" id="UP000541352">
    <property type="component" value="Unassembled WGS sequence"/>
</dbReference>
<keyword evidence="5" id="KW-0547">Nucleotide-binding</keyword>
<keyword evidence="10" id="KW-1133">Transmembrane helix</keyword>
<dbReference type="EMBL" id="JACIBY010000003">
    <property type="protein sequence ID" value="MBB3837590.1"/>
    <property type="molecule type" value="Genomic_DNA"/>
</dbReference>
<dbReference type="PROSITE" id="PS50005">
    <property type="entry name" value="TPR"/>
    <property type="match status" value="1"/>
</dbReference>
<keyword evidence="9" id="KW-0802">TPR repeat</keyword>
<evidence type="ECO:0000256" key="11">
    <source>
        <dbReference type="SAM" id="SignalP"/>
    </source>
</evidence>
<dbReference type="RefSeq" id="WP_183972307.1">
    <property type="nucleotide sequence ID" value="NZ_JACIBY010000003.1"/>
</dbReference>
<dbReference type="InterPro" id="IPR050482">
    <property type="entry name" value="Sensor_HK_TwoCompSys"/>
</dbReference>
<evidence type="ECO:0000256" key="6">
    <source>
        <dbReference type="ARBA" id="ARBA00022777"/>
    </source>
</evidence>
<evidence type="ECO:0000259" key="12">
    <source>
        <dbReference type="PROSITE" id="PS50109"/>
    </source>
</evidence>
<comment type="catalytic activity">
    <reaction evidence="1">
        <text>ATP + protein L-histidine = ADP + protein N-phospho-L-histidine.</text>
        <dbReference type="EC" id="2.7.13.3"/>
    </reaction>
</comment>
<dbReference type="InterPro" id="IPR011712">
    <property type="entry name" value="Sig_transdc_His_kin_sub3_dim/P"/>
</dbReference>
<dbReference type="InterPro" id="IPR011990">
    <property type="entry name" value="TPR-like_helical_dom_sf"/>
</dbReference>
<dbReference type="EC" id="2.7.13.3" evidence="2"/>
<keyword evidence="3" id="KW-0597">Phosphoprotein</keyword>
<dbReference type="GO" id="GO:0016020">
    <property type="term" value="C:membrane"/>
    <property type="evidence" value="ECO:0007669"/>
    <property type="project" value="InterPro"/>
</dbReference>
<dbReference type="PANTHER" id="PTHR24421:SF10">
    <property type="entry name" value="NITRATE_NITRITE SENSOR PROTEIN NARQ"/>
    <property type="match status" value="1"/>
</dbReference>
<dbReference type="InterPro" id="IPR036890">
    <property type="entry name" value="HATPase_C_sf"/>
</dbReference>
<evidence type="ECO:0000256" key="2">
    <source>
        <dbReference type="ARBA" id="ARBA00012438"/>
    </source>
</evidence>
<feature type="domain" description="Histidine kinase" evidence="12">
    <location>
        <begin position="461"/>
        <end position="657"/>
    </location>
</feature>
<sequence>MKQILSDLHRVLLALILLNNIANAQTGDLKPLLEKLKASKPDTNKVRLLNKIGDEYAYNDIKTARQYYKDAYELSKKLDYLRGIIRYFSSEGELLNIEGKYDQTMLLLREGVKLSIDRKDRMREGIMYENMGNTFQEMQRLDSAATYYFKALPIFEGFQDSLKMANVYSDLANVFTQTDKQERALSYINRAVEISKKLEDGYYLSHLVNKENILWKLKRRNEAEKVNNQIIALARKLNDVVDMADALQNQCNHDVERKHYEKLLNHAQELAKLNPQLQSAERTTLADYWLSVAYYFNRNYPKSYNYINEAVIKAEKLQNTEHLQQYYTHYAKVILAYKNDPILAEKFNNLSDSLREVSFNKNILKTTKELETKYETDKKERSIQQLSIENLNKKRQISLLIFSVILLSVALIFFWLWMQNRNRIRKQEQILHEQKLKQLENEKQLMASRAVLQGQDEERSRLAKDLHDGLGGILSSVKYSFQNMKQSFILQYEHALAFERSMNLLDESLAELRRVSHNMMPESLAKLGLEDALKNYIQTLDENSEINFTYQSFGLEDVELENIYKTTIFRVIQELTTNIIRHSNAKEALVQVMVKDNQINITIEDDGVGFEPQQVNKQPSMGVQNLYNRIDYLKGKVDLQTGLGSGCSYYIEIPLTK</sequence>
<dbReference type="PROSITE" id="PS50109">
    <property type="entry name" value="HIS_KIN"/>
    <property type="match status" value="1"/>
</dbReference>
<keyword evidence="8" id="KW-0902">Two-component regulatory system</keyword>
<evidence type="ECO:0000256" key="4">
    <source>
        <dbReference type="ARBA" id="ARBA00022679"/>
    </source>
</evidence>
<feature type="transmembrane region" description="Helical" evidence="10">
    <location>
        <begin position="397"/>
        <end position="417"/>
    </location>
</feature>
<evidence type="ECO:0000256" key="3">
    <source>
        <dbReference type="ARBA" id="ARBA00022553"/>
    </source>
</evidence>
<evidence type="ECO:0000256" key="7">
    <source>
        <dbReference type="ARBA" id="ARBA00022840"/>
    </source>
</evidence>
<dbReference type="Pfam" id="PF13424">
    <property type="entry name" value="TPR_12"/>
    <property type="match status" value="1"/>
</dbReference>
<dbReference type="Gene3D" id="1.20.5.1930">
    <property type="match status" value="1"/>
</dbReference>
<feature type="chain" id="PRO_5031311191" description="histidine kinase" evidence="11">
    <location>
        <begin position="25"/>
        <end position="657"/>
    </location>
</feature>